<proteinExistence type="predicted"/>
<evidence type="ECO:0000313" key="3">
    <source>
        <dbReference type="Proteomes" id="UP000479000"/>
    </source>
</evidence>
<feature type="region of interest" description="Disordered" evidence="1">
    <location>
        <begin position="1"/>
        <end position="151"/>
    </location>
</feature>
<feature type="compositionally biased region" description="Basic and acidic residues" evidence="1">
    <location>
        <begin position="10"/>
        <end position="47"/>
    </location>
</feature>
<gene>
    <name evidence="2" type="ORF">NTEN_LOCUS22154</name>
</gene>
<name>A0A6H5HJG5_9HEMI</name>
<reference evidence="2 3" key="1">
    <citation type="submission" date="2020-02" db="EMBL/GenBank/DDBJ databases">
        <authorList>
            <person name="Ferguson B K."/>
        </authorList>
    </citation>
    <scope>NUCLEOTIDE SEQUENCE [LARGE SCALE GENOMIC DNA]</scope>
</reference>
<feature type="non-terminal residue" evidence="2">
    <location>
        <position position="199"/>
    </location>
</feature>
<sequence length="199" mass="22865">MTAETLTLEEAAKDKEPGFEQIETKDKLEHDAKVDTQTEQDELKPEVEPQTNERPVARKDETEEQVRTETIRPEEAAKNEEPGFELIETKDKLEPESKVHIQRDLRGQDELKPEVEPQTTEKPVVRKDEREGHDESALDEEPTENTKSKIQVEKKIQSVTAETKILETEISKVIEVETHSKLQEHEPKDSKEPLPQAKS</sequence>
<organism evidence="2 3">
    <name type="scientific">Nesidiocoris tenuis</name>
    <dbReference type="NCBI Taxonomy" id="355587"/>
    <lineage>
        <taxon>Eukaryota</taxon>
        <taxon>Metazoa</taxon>
        <taxon>Ecdysozoa</taxon>
        <taxon>Arthropoda</taxon>
        <taxon>Hexapoda</taxon>
        <taxon>Insecta</taxon>
        <taxon>Pterygota</taxon>
        <taxon>Neoptera</taxon>
        <taxon>Paraneoptera</taxon>
        <taxon>Hemiptera</taxon>
        <taxon>Heteroptera</taxon>
        <taxon>Panheteroptera</taxon>
        <taxon>Cimicomorpha</taxon>
        <taxon>Miridae</taxon>
        <taxon>Dicyphina</taxon>
        <taxon>Nesidiocoris</taxon>
    </lineage>
</organism>
<feature type="compositionally biased region" description="Basic and acidic residues" evidence="1">
    <location>
        <begin position="177"/>
        <end position="192"/>
    </location>
</feature>
<protein>
    <submittedName>
        <fullName evidence="2">Uncharacterized protein</fullName>
    </submittedName>
</protein>
<evidence type="ECO:0000313" key="2">
    <source>
        <dbReference type="EMBL" id="CAB0018245.1"/>
    </source>
</evidence>
<dbReference type="EMBL" id="CADCXU010032325">
    <property type="protein sequence ID" value="CAB0018245.1"/>
    <property type="molecule type" value="Genomic_DNA"/>
</dbReference>
<accession>A0A6H5HJG5</accession>
<feature type="compositionally biased region" description="Basic and acidic residues" evidence="1">
    <location>
        <begin position="123"/>
        <end position="136"/>
    </location>
</feature>
<dbReference type="AlphaFoldDB" id="A0A6H5HJG5"/>
<feature type="region of interest" description="Disordered" evidence="1">
    <location>
        <begin position="177"/>
        <end position="199"/>
    </location>
</feature>
<dbReference type="Proteomes" id="UP000479000">
    <property type="component" value="Unassembled WGS sequence"/>
</dbReference>
<feature type="compositionally biased region" description="Basic and acidic residues" evidence="1">
    <location>
        <begin position="55"/>
        <end position="115"/>
    </location>
</feature>
<evidence type="ECO:0000256" key="1">
    <source>
        <dbReference type="SAM" id="MobiDB-lite"/>
    </source>
</evidence>
<keyword evidence="3" id="KW-1185">Reference proteome</keyword>